<reference evidence="8 9" key="1">
    <citation type="journal article" date="2024" name="J. Plant Pathol.">
        <title>Sequence and assembly of the genome of Seiridium unicorne, isolate CBS 538.82, causal agent of cypress canker disease.</title>
        <authorList>
            <person name="Scali E."/>
            <person name="Rocca G.D."/>
            <person name="Danti R."/>
            <person name="Garbelotto M."/>
            <person name="Barberini S."/>
            <person name="Baroncelli R."/>
            <person name="Emiliani G."/>
        </authorList>
    </citation>
    <scope>NUCLEOTIDE SEQUENCE [LARGE SCALE GENOMIC DNA]</scope>
    <source>
        <strain evidence="8 9">BM-138-508</strain>
    </source>
</reference>
<evidence type="ECO:0000259" key="7">
    <source>
        <dbReference type="Pfam" id="PF07732"/>
    </source>
</evidence>
<gene>
    <name evidence="8" type="ORF">SUNI508_09913</name>
</gene>
<dbReference type="CDD" id="cd13880">
    <property type="entry name" value="CuRO_2_MaLCC_like"/>
    <property type="match status" value="1"/>
</dbReference>
<feature type="signal peptide" evidence="4">
    <location>
        <begin position="1"/>
        <end position="24"/>
    </location>
</feature>
<evidence type="ECO:0000256" key="3">
    <source>
        <dbReference type="SAM" id="MobiDB-lite"/>
    </source>
</evidence>
<dbReference type="CDD" id="cd13854">
    <property type="entry name" value="CuRO_1_MaLCC_like"/>
    <property type="match status" value="1"/>
</dbReference>
<evidence type="ECO:0000256" key="1">
    <source>
        <dbReference type="ARBA" id="ARBA00010609"/>
    </source>
</evidence>
<dbReference type="PANTHER" id="PTHR11709:SF502">
    <property type="entry name" value="MULTICOPPER OXIDASE"/>
    <property type="match status" value="1"/>
</dbReference>
<proteinExistence type="inferred from homology"/>
<accession>A0ABR2UMT7</accession>
<dbReference type="Gene3D" id="2.60.40.420">
    <property type="entry name" value="Cupredoxins - blue copper proteins"/>
    <property type="match status" value="3"/>
</dbReference>
<dbReference type="Pfam" id="PF07731">
    <property type="entry name" value="Cu-oxidase_2"/>
    <property type="match status" value="1"/>
</dbReference>
<dbReference type="InterPro" id="IPR011707">
    <property type="entry name" value="Cu-oxidase-like_N"/>
</dbReference>
<dbReference type="SUPFAM" id="SSF49503">
    <property type="entry name" value="Cupredoxins"/>
    <property type="match status" value="3"/>
</dbReference>
<dbReference type="PANTHER" id="PTHR11709">
    <property type="entry name" value="MULTI-COPPER OXIDASE"/>
    <property type="match status" value="1"/>
</dbReference>
<feature type="chain" id="PRO_5046151389" evidence="4">
    <location>
        <begin position="25"/>
        <end position="707"/>
    </location>
</feature>
<dbReference type="InterPro" id="IPR045087">
    <property type="entry name" value="Cu-oxidase_fam"/>
</dbReference>
<keyword evidence="4" id="KW-0732">Signal</keyword>
<dbReference type="Proteomes" id="UP001408356">
    <property type="component" value="Unassembled WGS sequence"/>
</dbReference>
<sequence length="707" mass="75540">MFISFISTGALGAFLLLPSSATAACRIPQSVSLSSNNAPTGTEGSLTPSASTSPNFNGSSEYAVSASGGSSEYAVPASGGSSRYAVSSSSSSHSGSPTNVVVSYSGSSIASGVTASGSPTSTSLSHSGYSTASLNSTYTASISNSTSSSTASSSVSVTSSSASASATTTTYGNTASTRFQWGPYSIDTDYYNEVPDTGVTREFWFDVVEGTYSPDGVDRYGITINGSIPGPEITADWGPGDNIIVHVTNSLADSLNGTSLHFHGIRQNYTNDQDGVTSITQCPTAPGESITYKWRATQYGTTWYHSHFSLQAWAGVFGPIVINGPASANYDEDMGIVFLNDWTHQTPDELFVQAEAQGPPNQDNGLINGVNVWGDDDSEDQVGERWSTTFVSGTSYRLRIVNGAIDSMFKFSIDNHTLQVISSDLVPIEPYETTVLSVNIGQRYDVIVTADQGHIADSFWMRAIPQASCSTNTQQTNIKGIIYYDSSTTVPSTTGYDYTDGCDDETANLVPVVPWTVGLASTETVEVAKVAPYGSGAFRWFLNSTTMITDWGNPSLLQIENDEGDFATSDAVIMLDEANVWTYLVIETTMTVAHPIHLHGHDFVILAQGTGSYDDSVTLNMDNPPRRDVAMLPSGGYLALAFFTDNPGAWLMHCHIGWHTSEGFALQFIERESEIMSTVDSDRLDDTCTAWNNYQDSKSIVQEDSGI</sequence>
<feature type="domain" description="Plastocyanin-like" evidence="7">
    <location>
        <begin position="208"/>
        <end position="326"/>
    </location>
</feature>
<dbReference type="Pfam" id="PF00394">
    <property type="entry name" value="Cu-oxidase"/>
    <property type="match status" value="1"/>
</dbReference>
<evidence type="ECO:0000313" key="9">
    <source>
        <dbReference type="Proteomes" id="UP001408356"/>
    </source>
</evidence>
<organism evidence="8 9">
    <name type="scientific">Seiridium unicorne</name>
    <dbReference type="NCBI Taxonomy" id="138068"/>
    <lineage>
        <taxon>Eukaryota</taxon>
        <taxon>Fungi</taxon>
        <taxon>Dikarya</taxon>
        <taxon>Ascomycota</taxon>
        <taxon>Pezizomycotina</taxon>
        <taxon>Sordariomycetes</taxon>
        <taxon>Xylariomycetidae</taxon>
        <taxon>Amphisphaeriales</taxon>
        <taxon>Sporocadaceae</taxon>
        <taxon>Seiridium</taxon>
    </lineage>
</organism>
<evidence type="ECO:0000256" key="4">
    <source>
        <dbReference type="SAM" id="SignalP"/>
    </source>
</evidence>
<comment type="caution">
    <text evidence="8">The sequence shown here is derived from an EMBL/GenBank/DDBJ whole genome shotgun (WGS) entry which is preliminary data.</text>
</comment>
<feature type="domain" description="Plastocyanin-like" evidence="5">
    <location>
        <begin position="336"/>
        <end position="484"/>
    </location>
</feature>
<comment type="similarity">
    <text evidence="1">Belongs to the multicopper oxidase family.</text>
</comment>
<dbReference type="InterPro" id="IPR001117">
    <property type="entry name" value="Cu-oxidase_2nd"/>
</dbReference>
<feature type="domain" description="Plastocyanin-like" evidence="6">
    <location>
        <begin position="553"/>
        <end position="672"/>
    </location>
</feature>
<feature type="region of interest" description="Disordered" evidence="3">
    <location>
        <begin position="32"/>
        <end position="57"/>
    </location>
</feature>
<dbReference type="Pfam" id="PF07732">
    <property type="entry name" value="Cu-oxidase_3"/>
    <property type="match status" value="1"/>
</dbReference>
<evidence type="ECO:0000259" key="5">
    <source>
        <dbReference type="Pfam" id="PF00394"/>
    </source>
</evidence>
<evidence type="ECO:0000256" key="2">
    <source>
        <dbReference type="ARBA" id="ARBA00023008"/>
    </source>
</evidence>
<keyword evidence="2" id="KW-0186">Copper</keyword>
<keyword evidence="9" id="KW-1185">Reference proteome</keyword>
<dbReference type="InterPro" id="IPR011706">
    <property type="entry name" value="Cu-oxidase_C"/>
</dbReference>
<dbReference type="CDD" id="cd13901">
    <property type="entry name" value="CuRO_3_MaLCC_like"/>
    <property type="match status" value="1"/>
</dbReference>
<evidence type="ECO:0000313" key="8">
    <source>
        <dbReference type="EMBL" id="KAK9415953.1"/>
    </source>
</evidence>
<evidence type="ECO:0000259" key="6">
    <source>
        <dbReference type="Pfam" id="PF07731"/>
    </source>
</evidence>
<dbReference type="InterPro" id="IPR008972">
    <property type="entry name" value="Cupredoxin"/>
</dbReference>
<dbReference type="EMBL" id="JARVKF010000410">
    <property type="protein sequence ID" value="KAK9415953.1"/>
    <property type="molecule type" value="Genomic_DNA"/>
</dbReference>
<name>A0ABR2UMT7_9PEZI</name>
<protein>
    <submittedName>
        <fullName evidence="8">Laccase-2</fullName>
    </submittedName>
</protein>